<evidence type="ECO:0000313" key="3">
    <source>
        <dbReference type="Proteomes" id="UP000192678"/>
    </source>
</evidence>
<dbReference type="Gene3D" id="1.10.260.40">
    <property type="entry name" value="lambda repressor-like DNA-binding domains"/>
    <property type="match status" value="1"/>
</dbReference>
<dbReference type="CDD" id="cd00093">
    <property type="entry name" value="HTH_XRE"/>
    <property type="match status" value="1"/>
</dbReference>
<dbReference type="Pfam" id="PF23894">
    <property type="entry name" value="LD_SV2"/>
    <property type="match status" value="1"/>
</dbReference>
<feature type="domain" description="HTH cro/C1-type" evidence="1">
    <location>
        <begin position="11"/>
        <end position="65"/>
    </location>
</feature>
<dbReference type="STRING" id="475255.SAMN04488101_11358"/>
<dbReference type="InterPro" id="IPR010982">
    <property type="entry name" value="Lambda_DNA-bd_dom_sf"/>
</dbReference>
<dbReference type="OrthoDB" id="9812495at2"/>
<dbReference type="PANTHER" id="PTHR42999:SF1">
    <property type="entry name" value="PENTAPEPTIDE REPEAT-CONTAINING PROTEIN"/>
    <property type="match status" value="1"/>
</dbReference>
<dbReference type="PANTHER" id="PTHR42999">
    <property type="entry name" value="ANTIBIOTIC RESISTANCE PROTEIN MCBG"/>
    <property type="match status" value="1"/>
</dbReference>
<proteinExistence type="predicted"/>
<dbReference type="EMBL" id="FWYB01000013">
    <property type="protein sequence ID" value="SMD10212.1"/>
    <property type="molecule type" value="Genomic_DNA"/>
</dbReference>
<name>A0A1W2EL19_9SPHI</name>
<dbReference type="SUPFAM" id="SSF47413">
    <property type="entry name" value="lambda repressor-like DNA-binding domains"/>
    <property type="match status" value="1"/>
</dbReference>
<dbReference type="GO" id="GO:0003677">
    <property type="term" value="F:DNA binding"/>
    <property type="evidence" value="ECO:0007669"/>
    <property type="project" value="InterPro"/>
</dbReference>
<accession>A0A1W2EL19</accession>
<dbReference type="InterPro" id="IPR001646">
    <property type="entry name" value="5peptide_repeat"/>
</dbReference>
<dbReference type="SUPFAM" id="SSF141571">
    <property type="entry name" value="Pentapeptide repeat-like"/>
    <property type="match status" value="2"/>
</dbReference>
<dbReference type="Gene3D" id="2.160.20.80">
    <property type="entry name" value="E3 ubiquitin-protein ligase SopA"/>
    <property type="match status" value="3"/>
</dbReference>
<dbReference type="InterPro" id="IPR052949">
    <property type="entry name" value="PA_immunity-related"/>
</dbReference>
<dbReference type="Pfam" id="PF00805">
    <property type="entry name" value="Pentapeptide"/>
    <property type="match status" value="2"/>
</dbReference>
<sequence>MLNTKMIGSKIAEGRKKLNISQAQLAERLFISPQAVGKWERGESMPDITTFNRLAEILSVDLNYFSESSQTEATEVAALEPLAKRSAELPAAKPEKKPNWDMSGGNWVDADFSGLKNLQDKFSSSNIKHCLFIGSDMSGLLLKSNNVESCDFSNSDISRSRIQSSNLVNNLFKDCSLKEAEFSKSYLKGCDFSGTNFSGANLLKSNHVDSCDFSSSDFSSCQIQSSSLANNLFKDCSLEEAEFLESHIKGCDFSGSNFTGVRFKSGAFVDNTIANAAWNRTSFIGMQIDDIAFDGTLEDCYFENCAFNRVTIQNAMLINTFFKNNSLKRIRFVDCQADRMTYEFLKNGKADLSGIRLLVP</sequence>
<dbReference type="Proteomes" id="UP000192678">
    <property type="component" value="Unassembled WGS sequence"/>
</dbReference>
<organism evidence="2 3">
    <name type="scientific">Pedobacter nyackensis</name>
    <dbReference type="NCBI Taxonomy" id="475255"/>
    <lineage>
        <taxon>Bacteria</taxon>
        <taxon>Pseudomonadati</taxon>
        <taxon>Bacteroidota</taxon>
        <taxon>Sphingobacteriia</taxon>
        <taxon>Sphingobacteriales</taxon>
        <taxon>Sphingobacteriaceae</taxon>
        <taxon>Pedobacter</taxon>
    </lineage>
</organism>
<reference evidence="2 3" key="1">
    <citation type="submission" date="2017-04" db="EMBL/GenBank/DDBJ databases">
        <authorList>
            <person name="Afonso C.L."/>
            <person name="Miller P.J."/>
            <person name="Scott M.A."/>
            <person name="Spackman E."/>
            <person name="Goraichik I."/>
            <person name="Dimitrov K.M."/>
            <person name="Suarez D.L."/>
            <person name="Swayne D.E."/>
        </authorList>
    </citation>
    <scope>NUCLEOTIDE SEQUENCE [LARGE SCALE GENOMIC DNA]</scope>
    <source>
        <strain evidence="2 3">DSM 19625</strain>
    </source>
</reference>
<evidence type="ECO:0000259" key="1">
    <source>
        <dbReference type="PROSITE" id="PS50943"/>
    </source>
</evidence>
<dbReference type="RefSeq" id="WP_084291200.1">
    <property type="nucleotide sequence ID" value="NZ_FWYB01000013.1"/>
</dbReference>
<dbReference type="InterPro" id="IPR001387">
    <property type="entry name" value="Cro/C1-type_HTH"/>
</dbReference>
<dbReference type="Pfam" id="PF01381">
    <property type="entry name" value="HTH_3"/>
    <property type="match status" value="1"/>
</dbReference>
<dbReference type="InterPro" id="IPR055415">
    <property type="entry name" value="LD_SV2"/>
</dbReference>
<evidence type="ECO:0000313" key="2">
    <source>
        <dbReference type="EMBL" id="SMD10212.1"/>
    </source>
</evidence>
<dbReference type="SMART" id="SM00530">
    <property type="entry name" value="HTH_XRE"/>
    <property type="match status" value="1"/>
</dbReference>
<keyword evidence="3" id="KW-1185">Reference proteome</keyword>
<protein>
    <submittedName>
        <fullName evidence="2">Uncharacterized protein YjbI, contains pentapeptide repeats</fullName>
    </submittedName>
</protein>
<dbReference type="PROSITE" id="PS50943">
    <property type="entry name" value="HTH_CROC1"/>
    <property type="match status" value="1"/>
</dbReference>
<gene>
    <name evidence="2" type="ORF">SAMN04488101_11358</name>
</gene>
<dbReference type="AlphaFoldDB" id="A0A1W2EL19"/>